<gene>
    <name evidence="4" type="primary">NCL1_43600</name>
    <name evidence="4" type="ORF">TNCV_2207631</name>
</gene>
<reference evidence="4" key="1">
    <citation type="submission" date="2020-08" db="EMBL/GenBank/DDBJ databases">
        <title>Multicomponent nature underlies the extraordinary mechanical properties of spider dragline silk.</title>
        <authorList>
            <person name="Kono N."/>
            <person name="Nakamura H."/>
            <person name="Mori M."/>
            <person name="Yoshida Y."/>
            <person name="Ohtoshi R."/>
            <person name="Malay A.D."/>
            <person name="Moran D.A.P."/>
            <person name="Tomita M."/>
            <person name="Numata K."/>
            <person name="Arakawa K."/>
        </authorList>
    </citation>
    <scope>NUCLEOTIDE SEQUENCE</scope>
</reference>
<evidence type="ECO:0000313" key="5">
    <source>
        <dbReference type="Proteomes" id="UP000887159"/>
    </source>
</evidence>
<name>A0A8X6V594_TRICX</name>
<evidence type="ECO:0000256" key="1">
    <source>
        <dbReference type="ARBA" id="ARBA00005771"/>
    </source>
</evidence>
<protein>
    <submittedName>
        <fullName evidence="4">Sulfotransferase 1C4</fullName>
    </submittedName>
</protein>
<proteinExistence type="inferred from homology"/>
<dbReference type="Gene3D" id="3.40.50.300">
    <property type="entry name" value="P-loop containing nucleotide triphosphate hydrolases"/>
    <property type="match status" value="1"/>
</dbReference>
<evidence type="ECO:0000256" key="2">
    <source>
        <dbReference type="ARBA" id="ARBA00022679"/>
    </source>
</evidence>
<evidence type="ECO:0000313" key="4">
    <source>
        <dbReference type="EMBL" id="GFY05317.1"/>
    </source>
</evidence>
<dbReference type="Proteomes" id="UP000887159">
    <property type="component" value="Unassembled WGS sequence"/>
</dbReference>
<dbReference type="EMBL" id="BMAU01021250">
    <property type="protein sequence ID" value="GFY05317.1"/>
    <property type="molecule type" value="Genomic_DNA"/>
</dbReference>
<keyword evidence="5" id="KW-1185">Reference proteome</keyword>
<dbReference type="PANTHER" id="PTHR11783">
    <property type="entry name" value="SULFOTRANSFERASE SULT"/>
    <property type="match status" value="1"/>
</dbReference>
<dbReference type="Pfam" id="PF00685">
    <property type="entry name" value="Sulfotransfer_1"/>
    <property type="match status" value="1"/>
</dbReference>
<organism evidence="4 5">
    <name type="scientific">Trichonephila clavipes</name>
    <name type="common">Golden silk orbweaver</name>
    <name type="synonym">Nephila clavipes</name>
    <dbReference type="NCBI Taxonomy" id="2585209"/>
    <lineage>
        <taxon>Eukaryota</taxon>
        <taxon>Metazoa</taxon>
        <taxon>Ecdysozoa</taxon>
        <taxon>Arthropoda</taxon>
        <taxon>Chelicerata</taxon>
        <taxon>Arachnida</taxon>
        <taxon>Araneae</taxon>
        <taxon>Araneomorphae</taxon>
        <taxon>Entelegynae</taxon>
        <taxon>Araneoidea</taxon>
        <taxon>Nephilidae</taxon>
        <taxon>Trichonephila</taxon>
    </lineage>
</organism>
<feature type="domain" description="Sulfotransferase" evidence="3">
    <location>
        <begin position="18"/>
        <end position="86"/>
    </location>
</feature>
<comment type="similarity">
    <text evidence="1">Belongs to the sulfotransferase 1 family.</text>
</comment>
<dbReference type="AlphaFoldDB" id="A0A8X6V594"/>
<evidence type="ECO:0000259" key="3">
    <source>
        <dbReference type="Pfam" id="PF00685"/>
    </source>
</evidence>
<accession>A0A8X6V594</accession>
<dbReference type="InterPro" id="IPR000863">
    <property type="entry name" value="Sulfotransferase_dom"/>
</dbReference>
<dbReference type="InterPro" id="IPR027417">
    <property type="entry name" value="P-loop_NTPase"/>
</dbReference>
<sequence length="131" mass="15055">MMEVIEAMPFLEQDGPSQNSCPMALKYHLPFRLTPFSEDSLYLYIARNPKDTCVSYYHFLKVRYWDILETEHTHSCYIQALITKTCHLTLVALFSHLPGVTLQKRSPLLAIPVSHCFEMGHMPFGGIYLGT</sequence>
<keyword evidence="2" id="KW-0808">Transferase</keyword>
<comment type="caution">
    <text evidence="4">The sequence shown here is derived from an EMBL/GenBank/DDBJ whole genome shotgun (WGS) entry which is preliminary data.</text>
</comment>
<dbReference type="GO" id="GO:0008146">
    <property type="term" value="F:sulfotransferase activity"/>
    <property type="evidence" value="ECO:0007669"/>
    <property type="project" value="InterPro"/>
</dbReference>
<dbReference type="SUPFAM" id="SSF52540">
    <property type="entry name" value="P-loop containing nucleoside triphosphate hydrolases"/>
    <property type="match status" value="1"/>
</dbReference>